<name>A3ZR84_9BACT</name>
<evidence type="ECO:0000256" key="3">
    <source>
        <dbReference type="ARBA" id="ARBA00022679"/>
    </source>
</evidence>
<dbReference type="PANTHER" id="PTHR30576:SF0">
    <property type="entry name" value="UNDECAPRENYL-PHOSPHATE N-ACETYLGALACTOSAMINYL 1-PHOSPHATE TRANSFERASE-RELATED"/>
    <property type="match status" value="1"/>
</dbReference>
<keyword evidence="6 7" id="KW-0472">Membrane</keyword>
<dbReference type="Gene3D" id="3.40.50.720">
    <property type="entry name" value="NAD(P)-binding Rossmann-like Domain"/>
    <property type="match status" value="1"/>
</dbReference>
<dbReference type="PANTHER" id="PTHR30576">
    <property type="entry name" value="COLANIC BIOSYNTHESIS UDP-GLUCOSE LIPID CARRIER TRANSFERASE"/>
    <property type="match status" value="1"/>
</dbReference>
<comment type="similarity">
    <text evidence="2">Belongs to the bacterial sugar transferase family.</text>
</comment>
<accession>A3ZR84</accession>
<gene>
    <name evidence="9" type="ORF">DSM3645_21452</name>
</gene>
<dbReference type="InterPro" id="IPR017475">
    <property type="entry name" value="EPS_sugar_tfrase"/>
</dbReference>
<feature type="transmembrane region" description="Helical" evidence="7">
    <location>
        <begin position="112"/>
        <end position="130"/>
    </location>
</feature>
<dbReference type="OrthoDB" id="9766874at2"/>
<evidence type="ECO:0000313" key="10">
    <source>
        <dbReference type="Proteomes" id="UP000004358"/>
    </source>
</evidence>
<sequence length="470" mass="52562">MTPSNISPIRQQSTLLDASYRVVDGISILVGLWLAVDWSNSTFSFAHQFAAAVAIGLFYVIAELTGMYRNWRGVSTQREIGCGVVTWGVSLGALIVVGLLTGHAASYSLLTAWYWLWMTPGLMVLTRVSIRCLLEALRARGLNNRGFAIVGVNPLGIQLAANIRDTPDLGLRFVGFFDDRPQSRLPSIPASLGTQVGDIANLVAAARNGEVDRIYITFPMRAEDRIRKVLAQLSDSTVSVYIVPDFFVFELLHSRWTDIRGLPVVSVFENPLYGVDGLVKRTTDLVLGSLLLLLCALPMAAIALAIKLTSAGPVFFRQRRYGLDGREFYVWKFRTMTVCEDGPVVTQATKDDKRVTSIGGFMRRTSLDELPQLFNVMYGNMSLVGPRPHATAHNEEYRKVIQGYMLRHKIKPGITGLAQVRGWRGETDTLEKMERRIECDHEYIRTWSIWSDVRILLQTISVVLLKKNAY</sequence>
<keyword evidence="3 9" id="KW-0808">Transferase</keyword>
<proteinExistence type="inferred from homology"/>
<evidence type="ECO:0000256" key="5">
    <source>
        <dbReference type="ARBA" id="ARBA00022989"/>
    </source>
</evidence>
<dbReference type="Proteomes" id="UP000004358">
    <property type="component" value="Unassembled WGS sequence"/>
</dbReference>
<dbReference type="Pfam" id="PF02397">
    <property type="entry name" value="Bac_transf"/>
    <property type="match status" value="1"/>
</dbReference>
<keyword evidence="4 7" id="KW-0812">Transmembrane</keyword>
<evidence type="ECO:0000256" key="2">
    <source>
        <dbReference type="ARBA" id="ARBA00006464"/>
    </source>
</evidence>
<dbReference type="GO" id="GO:0016780">
    <property type="term" value="F:phosphotransferase activity, for other substituted phosphate groups"/>
    <property type="evidence" value="ECO:0007669"/>
    <property type="project" value="TreeGrafter"/>
</dbReference>
<dbReference type="Pfam" id="PF13727">
    <property type="entry name" value="CoA_binding_3"/>
    <property type="match status" value="1"/>
</dbReference>
<dbReference type="SUPFAM" id="SSF51735">
    <property type="entry name" value="NAD(P)-binding Rossmann-fold domains"/>
    <property type="match status" value="1"/>
</dbReference>
<evidence type="ECO:0000256" key="4">
    <source>
        <dbReference type="ARBA" id="ARBA00022692"/>
    </source>
</evidence>
<dbReference type="STRING" id="314230.DSM3645_21452"/>
<comment type="caution">
    <text evidence="9">The sequence shown here is derived from an EMBL/GenBank/DDBJ whole genome shotgun (WGS) entry which is preliminary data.</text>
</comment>
<feature type="transmembrane region" description="Helical" evidence="7">
    <location>
        <begin position="80"/>
        <end position="100"/>
    </location>
</feature>
<organism evidence="9 10">
    <name type="scientific">Blastopirellula marina DSM 3645</name>
    <dbReference type="NCBI Taxonomy" id="314230"/>
    <lineage>
        <taxon>Bacteria</taxon>
        <taxon>Pseudomonadati</taxon>
        <taxon>Planctomycetota</taxon>
        <taxon>Planctomycetia</taxon>
        <taxon>Pirellulales</taxon>
        <taxon>Pirellulaceae</taxon>
        <taxon>Blastopirellula</taxon>
    </lineage>
</organism>
<dbReference type="InterPro" id="IPR003362">
    <property type="entry name" value="Bact_transf"/>
</dbReference>
<dbReference type="InterPro" id="IPR036291">
    <property type="entry name" value="NAD(P)-bd_dom_sf"/>
</dbReference>
<feature type="domain" description="Bacterial sugar transferase" evidence="8">
    <location>
        <begin position="280"/>
        <end position="464"/>
    </location>
</feature>
<dbReference type="NCBIfam" id="TIGR03025">
    <property type="entry name" value="EPS_sugtrans"/>
    <property type="match status" value="1"/>
</dbReference>
<dbReference type="eggNOG" id="COG2148">
    <property type="taxonomic scope" value="Bacteria"/>
</dbReference>
<protein>
    <submittedName>
        <fullName evidence="9">Probable capsular polysaccharide biosynthesis glycosyltransferase</fullName>
    </submittedName>
</protein>
<dbReference type="HOGENOM" id="CLU_024920_0_1_0"/>
<evidence type="ECO:0000259" key="8">
    <source>
        <dbReference type="Pfam" id="PF02397"/>
    </source>
</evidence>
<evidence type="ECO:0000256" key="1">
    <source>
        <dbReference type="ARBA" id="ARBA00004141"/>
    </source>
</evidence>
<keyword evidence="5 7" id="KW-1133">Transmembrane helix</keyword>
<feature type="transmembrane region" description="Helical" evidence="7">
    <location>
        <begin position="48"/>
        <end position="68"/>
    </location>
</feature>
<evidence type="ECO:0000313" key="9">
    <source>
        <dbReference type="EMBL" id="EAQ81180.1"/>
    </source>
</evidence>
<feature type="transmembrane region" description="Helical" evidence="7">
    <location>
        <begin position="18"/>
        <end position="36"/>
    </location>
</feature>
<feature type="transmembrane region" description="Helical" evidence="7">
    <location>
        <begin position="285"/>
        <end position="306"/>
    </location>
</feature>
<dbReference type="EMBL" id="AANZ01000006">
    <property type="protein sequence ID" value="EAQ81180.1"/>
    <property type="molecule type" value="Genomic_DNA"/>
</dbReference>
<dbReference type="AlphaFoldDB" id="A3ZR84"/>
<dbReference type="NCBIfam" id="TIGR03023">
    <property type="entry name" value="WcaJ_sugtrans"/>
    <property type="match status" value="1"/>
</dbReference>
<evidence type="ECO:0000256" key="6">
    <source>
        <dbReference type="ARBA" id="ARBA00023136"/>
    </source>
</evidence>
<reference evidence="9 10" key="1">
    <citation type="submission" date="2006-02" db="EMBL/GenBank/DDBJ databases">
        <authorList>
            <person name="Amann R."/>
            <person name="Ferriera S."/>
            <person name="Johnson J."/>
            <person name="Kravitz S."/>
            <person name="Halpern A."/>
            <person name="Remington K."/>
            <person name="Beeson K."/>
            <person name="Tran B."/>
            <person name="Rogers Y.-H."/>
            <person name="Friedman R."/>
            <person name="Venter J.C."/>
        </authorList>
    </citation>
    <scope>NUCLEOTIDE SEQUENCE [LARGE SCALE GENOMIC DNA]</scope>
    <source>
        <strain evidence="9 10">DSM 3645</strain>
    </source>
</reference>
<evidence type="ECO:0000256" key="7">
    <source>
        <dbReference type="SAM" id="Phobius"/>
    </source>
</evidence>
<dbReference type="GO" id="GO:0016020">
    <property type="term" value="C:membrane"/>
    <property type="evidence" value="ECO:0007669"/>
    <property type="project" value="UniProtKB-SubCell"/>
</dbReference>
<dbReference type="InterPro" id="IPR017473">
    <property type="entry name" value="Undecaprenyl-P_gluc_Ptfrase"/>
</dbReference>
<comment type="subcellular location">
    <subcellularLocation>
        <location evidence="1">Membrane</location>
        <topology evidence="1">Multi-pass membrane protein</topology>
    </subcellularLocation>
</comment>